<keyword evidence="4" id="KW-1185">Reference proteome</keyword>
<dbReference type="AlphaFoldDB" id="A0A512REK4"/>
<name>A0A512REK4_9BACT</name>
<accession>A0A512REK4</accession>
<reference evidence="3 4" key="1">
    <citation type="submission" date="2019-07" db="EMBL/GenBank/DDBJ databases">
        <title>Whole genome shotgun sequence of Chitinophaga cymbidii NBRC 109752.</title>
        <authorList>
            <person name="Hosoyama A."/>
            <person name="Uohara A."/>
            <person name="Ohji S."/>
            <person name="Ichikawa N."/>
        </authorList>
    </citation>
    <scope>NUCLEOTIDE SEQUENCE [LARGE SCALE GENOMIC DNA]</scope>
    <source>
        <strain evidence="3 4">NBRC 109752</strain>
    </source>
</reference>
<dbReference type="InterPro" id="IPR049236">
    <property type="entry name" value="DUF6850"/>
</dbReference>
<organism evidence="3 4">
    <name type="scientific">Chitinophaga cymbidii</name>
    <dbReference type="NCBI Taxonomy" id="1096750"/>
    <lineage>
        <taxon>Bacteria</taxon>
        <taxon>Pseudomonadati</taxon>
        <taxon>Bacteroidota</taxon>
        <taxon>Chitinophagia</taxon>
        <taxon>Chitinophagales</taxon>
        <taxon>Chitinophagaceae</taxon>
        <taxon>Chitinophaga</taxon>
    </lineage>
</organism>
<sequence length="520" mass="59448">MKMTRHFFNIKIMLAGSLLILSATATAQVQTVSDSIWLFRPAQADYWQTVGSVTGLVSYPVSNTGMFSLAGHLEDGGLRQAQVPQQHRDVTFSTTGIRTLQRFRVYGKFTYQRSSQDSLSWSLMGMPDHTRPFYYAAGKAGSFERQLYDISGRVAYTLKENRLFVGSGVEYLYNTAHRSEDPRPSVKNFSLVLKPELSWQKGRHVAGIMAQWGYGYESNSIKYINSRYQNNYDSYPERRTWLMMGMGYMQPRASNSQQMDVRVRILGGALHHVYNGVDWQWKNSLAWERRKDKYGSPSSTSVRDLEWAAYTLDNYRLNISAAKGLQHTVRLEAMHSTGNDFNVFTGSPLLPALNAQNYRYRFSSVLLDYGKTGIKGIGWGTTLQWQQSDRKDFVTAHSLRYTHLTPMIFGELYGGKSFYLQLKGGVRWPMSTSVNILPTQRTAFSTEVVYRDYYYWSSTTGILQLNANYINRKIIAKMPAGVGLKIAYDRLLQEAERMVTDVPEIGPYRIQGELSFSFYL</sequence>
<evidence type="ECO:0000259" key="2">
    <source>
        <dbReference type="Pfam" id="PF21012"/>
    </source>
</evidence>
<dbReference type="Pfam" id="PF21012">
    <property type="entry name" value="DUF6850"/>
    <property type="match status" value="1"/>
</dbReference>
<feature type="signal peptide" evidence="1">
    <location>
        <begin position="1"/>
        <end position="27"/>
    </location>
</feature>
<proteinExistence type="predicted"/>
<feature type="chain" id="PRO_5022152128" description="DUF6850 domain-containing protein" evidence="1">
    <location>
        <begin position="28"/>
        <end position="520"/>
    </location>
</feature>
<feature type="domain" description="DUF6850" evidence="2">
    <location>
        <begin position="55"/>
        <end position="519"/>
    </location>
</feature>
<keyword evidence="1" id="KW-0732">Signal</keyword>
<dbReference type="EMBL" id="BKAU01000001">
    <property type="protein sequence ID" value="GEP94135.1"/>
    <property type="molecule type" value="Genomic_DNA"/>
</dbReference>
<comment type="caution">
    <text evidence="3">The sequence shown here is derived from an EMBL/GenBank/DDBJ whole genome shotgun (WGS) entry which is preliminary data.</text>
</comment>
<evidence type="ECO:0000313" key="4">
    <source>
        <dbReference type="Proteomes" id="UP000321436"/>
    </source>
</evidence>
<evidence type="ECO:0000313" key="3">
    <source>
        <dbReference type="EMBL" id="GEP94135.1"/>
    </source>
</evidence>
<gene>
    <name evidence="3" type="ORF">CCY01nite_03950</name>
</gene>
<dbReference type="Proteomes" id="UP000321436">
    <property type="component" value="Unassembled WGS sequence"/>
</dbReference>
<evidence type="ECO:0000256" key="1">
    <source>
        <dbReference type="SAM" id="SignalP"/>
    </source>
</evidence>
<protein>
    <recommendedName>
        <fullName evidence="2">DUF6850 domain-containing protein</fullName>
    </recommendedName>
</protein>